<name>A0A540VK71_9CHLR</name>
<dbReference type="PROSITE" id="PS51782">
    <property type="entry name" value="LYSM"/>
    <property type="match status" value="2"/>
</dbReference>
<proteinExistence type="predicted"/>
<dbReference type="Proteomes" id="UP000317371">
    <property type="component" value="Unassembled WGS sequence"/>
</dbReference>
<dbReference type="RefSeq" id="WP_141608764.1">
    <property type="nucleotide sequence ID" value="NZ_VIGC02000004.1"/>
</dbReference>
<dbReference type="SUPFAM" id="SSF54106">
    <property type="entry name" value="LysM domain"/>
    <property type="match status" value="2"/>
</dbReference>
<dbReference type="EMBL" id="VIGC01000004">
    <property type="protein sequence ID" value="TQE97168.1"/>
    <property type="molecule type" value="Genomic_DNA"/>
</dbReference>
<protein>
    <submittedName>
        <fullName evidence="2">LysM peptidoglycan-binding domain-containing protein</fullName>
    </submittedName>
</protein>
<keyword evidence="3" id="KW-1185">Reference proteome</keyword>
<dbReference type="SMART" id="SM00257">
    <property type="entry name" value="LysM"/>
    <property type="match status" value="2"/>
</dbReference>
<dbReference type="AlphaFoldDB" id="A0A540VK71"/>
<dbReference type="PANTHER" id="PTHR33734:SF22">
    <property type="entry name" value="MEMBRANE-BOUND LYTIC MUREIN TRANSGLYCOSYLASE D"/>
    <property type="match status" value="1"/>
</dbReference>
<accession>A0A540VK71</accession>
<sequence length="176" mass="19909">MWAKSSLFPGSLFQRIFSRSRLILLTTILTLSLIGALLPASVLAAPTAGARSKPPAGNRFHPVHPGKSAQCAQIYVVRHRDTLSEIARKFGTTVEVLQRINRIRNPHRIFVGQRLCIPRVEMPPPPEHKLFHRVQAGETLSEIAQMYRTTVRQLLRLNPQIRNPHRIPEGAILRVR</sequence>
<evidence type="ECO:0000259" key="1">
    <source>
        <dbReference type="PROSITE" id="PS51782"/>
    </source>
</evidence>
<evidence type="ECO:0000313" key="2">
    <source>
        <dbReference type="EMBL" id="TQE97168.1"/>
    </source>
</evidence>
<feature type="domain" description="LysM" evidence="1">
    <location>
        <begin position="73"/>
        <end position="117"/>
    </location>
</feature>
<dbReference type="OrthoDB" id="9815002at2"/>
<dbReference type="InterPro" id="IPR018392">
    <property type="entry name" value="LysM"/>
</dbReference>
<reference evidence="2 3" key="1">
    <citation type="submission" date="2019-06" db="EMBL/GenBank/DDBJ databases">
        <title>Genome sequence of Litorilinea aerophila BAA-2444.</title>
        <authorList>
            <person name="Maclea K.S."/>
            <person name="Maurais E.G."/>
            <person name="Iannazzi L.C."/>
        </authorList>
    </citation>
    <scope>NUCLEOTIDE SEQUENCE [LARGE SCALE GENOMIC DNA]</scope>
    <source>
        <strain evidence="2 3">ATCC BAA-2444</strain>
    </source>
</reference>
<dbReference type="InterPro" id="IPR036779">
    <property type="entry name" value="LysM_dom_sf"/>
</dbReference>
<evidence type="ECO:0000313" key="3">
    <source>
        <dbReference type="Proteomes" id="UP000317371"/>
    </source>
</evidence>
<dbReference type="InParanoid" id="A0A540VK71"/>
<dbReference type="PANTHER" id="PTHR33734">
    <property type="entry name" value="LYSM DOMAIN-CONTAINING GPI-ANCHORED PROTEIN 2"/>
    <property type="match status" value="1"/>
</dbReference>
<dbReference type="CDD" id="cd00118">
    <property type="entry name" value="LysM"/>
    <property type="match status" value="2"/>
</dbReference>
<dbReference type="Gene3D" id="3.10.350.10">
    <property type="entry name" value="LysM domain"/>
    <property type="match status" value="2"/>
</dbReference>
<feature type="domain" description="LysM" evidence="1">
    <location>
        <begin position="130"/>
        <end position="175"/>
    </location>
</feature>
<gene>
    <name evidence="2" type="ORF">FKZ61_03860</name>
</gene>
<comment type="caution">
    <text evidence="2">The sequence shown here is derived from an EMBL/GenBank/DDBJ whole genome shotgun (WGS) entry which is preliminary data.</text>
</comment>
<organism evidence="2 3">
    <name type="scientific">Litorilinea aerophila</name>
    <dbReference type="NCBI Taxonomy" id="1204385"/>
    <lineage>
        <taxon>Bacteria</taxon>
        <taxon>Bacillati</taxon>
        <taxon>Chloroflexota</taxon>
        <taxon>Caldilineae</taxon>
        <taxon>Caldilineales</taxon>
        <taxon>Caldilineaceae</taxon>
        <taxon>Litorilinea</taxon>
    </lineage>
</organism>
<dbReference type="Pfam" id="PF01476">
    <property type="entry name" value="LysM"/>
    <property type="match status" value="2"/>
</dbReference>